<proteinExistence type="predicted"/>
<sequence length="190" mass="21734">MAMAICFHHIIGDATTAANFVRTWAALASCASHNFINKDVIYNSNSMFPARALSVLAYRETDEESSYSKLIKAFFAVNFRKRHPPMPKQSFGNNFSIAALNLSIEKKVHYSGLLGELGQSIRRVDDQLVRKLYGDGEFWDKMSSRFAAAASSEDYYNYREFLITSWCKMGFDEMHFGWGKAMRDPQWHEA</sequence>
<dbReference type="Proteomes" id="UP000829398">
    <property type="component" value="Chromosome 6"/>
</dbReference>
<comment type="caution">
    <text evidence="1">The sequence shown here is derived from an EMBL/GenBank/DDBJ whole genome shotgun (WGS) entry which is preliminary data.</text>
</comment>
<accession>A0ACB8K233</accession>
<gene>
    <name evidence="1" type="ORF">KPL71_018954</name>
</gene>
<name>A0ACB8K233_CITSI</name>
<keyword evidence="2" id="KW-1185">Reference proteome</keyword>
<dbReference type="EMBL" id="CM039175">
    <property type="protein sequence ID" value="KAH9738937.1"/>
    <property type="molecule type" value="Genomic_DNA"/>
</dbReference>
<evidence type="ECO:0000313" key="2">
    <source>
        <dbReference type="Proteomes" id="UP000829398"/>
    </source>
</evidence>
<evidence type="ECO:0000313" key="1">
    <source>
        <dbReference type="EMBL" id="KAH9738937.1"/>
    </source>
</evidence>
<organism evidence="1 2">
    <name type="scientific">Citrus sinensis</name>
    <name type="common">Sweet orange</name>
    <name type="synonym">Citrus aurantium var. sinensis</name>
    <dbReference type="NCBI Taxonomy" id="2711"/>
    <lineage>
        <taxon>Eukaryota</taxon>
        <taxon>Viridiplantae</taxon>
        <taxon>Streptophyta</taxon>
        <taxon>Embryophyta</taxon>
        <taxon>Tracheophyta</taxon>
        <taxon>Spermatophyta</taxon>
        <taxon>Magnoliopsida</taxon>
        <taxon>eudicotyledons</taxon>
        <taxon>Gunneridae</taxon>
        <taxon>Pentapetalae</taxon>
        <taxon>rosids</taxon>
        <taxon>malvids</taxon>
        <taxon>Sapindales</taxon>
        <taxon>Rutaceae</taxon>
        <taxon>Aurantioideae</taxon>
        <taxon>Citrus</taxon>
    </lineage>
</organism>
<reference evidence="2" key="1">
    <citation type="journal article" date="2023" name="Hortic. Res.">
        <title>A chromosome-level phased genome enabling allele-level studies in sweet orange: a case study on citrus Huanglongbing tolerance.</title>
        <authorList>
            <person name="Wu B."/>
            <person name="Yu Q."/>
            <person name="Deng Z."/>
            <person name="Duan Y."/>
            <person name="Luo F."/>
            <person name="Gmitter F. Jr."/>
        </authorList>
    </citation>
    <scope>NUCLEOTIDE SEQUENCE [LARGE SCALE GENOMIC DNA]</scope>
    <source>
        <strain evidence="2">cv. Valencia</strain>
    </source>
</reference>
<protein>
    <submittedName>
        <fullName evidence="1">Uncharacterized protein</fullName>
    </submittedName>
</protein>